<organism evidence="3 4">
    <name type="scientific">Polyangium spumosum</name>
    <dbReference type="NCBI Taxonomy" id="889282"/>
    <lineage>
        <taxon>Bacteria</taxon>
        <taxon>Pseudomonadati</taxon>
        <taxon>Myxococcota</taxon>
        <taxon>Polyangia</taxon>
        <taxon>Polyangiales</taxon>
        <taxon>Polyangiaceae</taxon>
        <taxon>Polyangium</taxon>
    </lineage>
</organism>
<feature type="compositionally biased region" description="Low complexity" evidence="1">
    <location>
        <begin position="40"/>
        <end position="49"/>
    </location>
</feature>
<name>A0A6N7QC76_9BACT</name>
<dbReference type="EMBL" id="WJIE01000033">
    <property type="protein sequence ID" value="MRG98481.1"/>
    <property type="molecule type" value="Genomic_DNA"/>
</dbReference>
<dbReference type="Pfam" id="PF13340">
    <property type="entry name" value="DUF4096"/>
    <property type="match status" value="1"/>
</dbReference>
<dbReference type="PANTHER" id="PTHR46637">
    <property type="entry name" value="TIS1421-TRANSPOSASE PROTEIN A"/>
    <property type="match status" value="1"/>
</dbReference>
<dbReference type="InterPro" id="IPR052909">
    <property type="entry name" value="Transposase_6_like"/>
</dbReference>
<feature type="region of interest" description="Disordered" evidence="1">
    <location>
        <begin position="37"/>
        <end position="60"/>
    </location>
</feature>
<evidence type="ECO:0000256" key="1">
    <source>
        <dbReference type="SAM" id="MobiDB-lite"/>
    </source>
</evidence>
<dbReference type="OrthoDB" id="1551210at2"/>
<proteinExistence type="predicted"/>
<evidence type="ECO:0000313" key="4">
    <source>
        <dbReference type="Proteomes" id="UP000440224"/>
    </source>
</evidence>
<comment type="caution">
    <text evidence="3">The sequence shown here is derived from an EMBL/GenBank/DDBJ whole genome shotgun (WGS) entry which is preliminary data.</text>
</comment>
<sequence>MSVTCSQLRRSDPRNALGQTSFVPLGSQRVIWMMSKRRGSGPVSVSGRGQPENTGPSSRTDVIRLEGRLQLTPKFSVAAWAEAENAKGHFCACGCGQRVRVLPMHRNNGIPKYIPEHSPSRFGAEIQALHDQGLMTAADLAKELRLQRKAVHPLADEIIGDTPRVGSRQIRIFTPKQVAKLRAELAKRAHPRHDLTDAQWKKVAPIVSRSPKQRSGRIPDERGIVNAIRWILRTGTSWKAMPDRYPCRSACQAHFYAWKLDGTWAKVCQVLA</sequence>
<accession>A0A6N7QC76</accession>
<evidence type="ECO:0000313" key="3">
    <source>
        <dbReference type="EMBL" id="MRG98481.1"/>
    </source>
</evidence>
<evidence type="ECO:0000259" key="2">
    <source>
        <dbReference type="Pfam" id="PF13340"/>
    </source>
</evidence>
<protein>
    <submittedName>
        <fullName evidence="3">Transposase</fullName>
    </submittedName>
</protein>
<dbReference type="AlphaFoldDB" id="A0A6N7QC76"/>
<gene>
    <name evidence="3" type="ORF">GF068_42190</name>
</gene>
<feature type="domain" description="Insertion element IS402-like" evidence="2">
    <location>
        <begin position="195"/>
        <end position="267"/>
    </location>
</feature>
<reference evidence="3 4" key="1">
    <citation type="submission" date="2019-10" db="EMBL/GenBank/DDBJ databases">
        <title>A soil myxobacterium in the family Polyangiaceae.</title>
        <authorList>
            <person name="Li Y."/>
            <person name="Wang J."/>
        </authorList>
    </citation>
    <scope>NUCLEOTIDE SEQUENCE [LARGE SCALE GENOMIC DNA]</scope>
    <source>
        <strain evidence="3 4">DSM 14734</strain>
    </source>
</reference>
<feature type="compositionally biased region" description="Polar residues" evidence="1">
    <location>
        <begin position="51"/>
        <end position="60"/>
    </location>
</feature>
<keyword evidence="4" id="KW-1185">Reference proteome</keyword>
<dbReference type="Proteomes" id="UP000440224">
    <property type="component" value="Unassembled WGS sequence"/>
</dbReference>
<dbReference type="PANTHER" id="PTHR46637:SF1">
    <property type="entry name" value="BLL5188 PROTEIN"/>
    <property type="match status" value="1"/>
</dbReference>
<dbReference type="InterPro" id="IPR025161">
    <property type="entry name" value="IS402-like_dom"/>
</dbReference>